<organism evidence="2 3">
    <name type="scientific">Edwardsiella piscicida</name>
    <dbReference type="NCBI Taxonomy" id="1263550"/>
    <lineage>
        <taxon>Bacteria</taxon>
        <taxon>Pseudomonadati</taxon>
        <taxon>Pseudomonadota</taxon>
        <taxon>Gammaproteobacteria</taxon>
        <taxon>Enterobacterales</taxon>
        <taxon>Hafniaceae</taxon>
        <taxon>Edwardsiella</taxon>
    </lineage>
</organism>
<protein>
    <submittedName>
        <fullName evidence="2">DUF1367 family protein</fullName>
    </submittedName>
</protein>
<dbReference type="Proteomes" id="UP001223683">
    <property type="component" value="Chromosome"/>
</dbReference>
<dbReference type="Pfam" id="PF13730">
    <property type="entry name" value="HTH_36"/>
    <property type="match status" value="1"/>
</dbReference>
<dbReference type="Pfam" id="PF07105">
    <property type="entry name" value="DUF1367"/>
    <property type="match status" value="1"/>
</dbReference>
<evidence type="ECO:0000256" key="1">
    <source>
        <dbReference type="SAM" id="MobiDB-lite"/>
    </source>
</evidence>
<gene>
    <name evidence="2" type="ORF">PWJ79_07930</name>
</gene>
<reference evidence="2" key="1">
    <citation type="submission" date="2022-10" db="EMBL/GenBank/DDBJ databases">
        <title>Complete genome of Ep21-8.</title>
        <authorList>
            <person name="Kang Y.-R."/>
            <person name="Kim D.-H."/>
        </authorList>
    </citation>
    <scope>NUCLEOTIDE SEQUENCE</scope>
    <source>
        <strain evidence="2">Ep21-8</strain>
    </source>
</reference>
<evidence type="ECO:0000313" key="2">
    <source>
        <dbReference type="EMBL" id="WDU92531.1"/>
    </source>
</evidence>
<feature type="region of interest" description="Disordered" evidence="1">
    <location>
        <begin position="160"/>
        <end position="215"/>
    </location>
</feature>
<feature type="compositionally biased region" description="Basic and acidic residues" evidence="1">
    <location>
        <begin position="178"/>
        <end position="215"/>
    </location>
</feature>
<sequence>MSMMLMAMAMKIKTGNPLRKLVLLKLADNANDQGECWPSIPYLAATCEMAERSVQNHIKWLHEQGFLWVEPRKSKNGGHQSNIYHLTLERRLRSPLEEDEKGDLPPEENQEKNGAAQGAGSAGANDASLSEVPAQQIRQGLSFDSLGVAQPLHPEPIIKNLSLEPIPPLPPNNSEFVEPDKDKTDRGKPDWTEPDRHYRELDNPEADHPERENLTRRSAERMDYGAYLAAYNELVGDRLAEKRRGLFDAEVLKTEEAYLNHVMTQAGFCDVKPAPDGGTYRQRWSIAFANMDQATFDSIYRGVAGVIWNETLSQHFASEAEMALAVDQLMAF</sequence>
<feature type="region of interest" description="Disordered" evidence="1">
    <location>
        <begin position="94"/>
        <end position="131"/>
    </location>
</feature>
<dbReference type="InterPro" id="IPR036388">
    <property type="entry name" value="WH-like_DNA-bd_sf"/>
</dbReference>
<dbReference type="RefSeq" id="WP_012848466.1">
    <property type="nucleotide sequence ID" value="NC_013508.1"/>
</dbReference>
<dbReference type="EMBL" id="CP118390">
    <property type="protein sequence ID" value="WDU92531.1"/>
    <property type="molecule type" value="Genomic_DNA"/>
</dbReference>
<feature type="compositionally biased region" description="Acidic residues" evidence="1">
    <location>
        <begin position="97"/>
        <end position="108"/>
    </location>
</feature>
<name>A0AAQ3C4V6_EDWPI</name>
<dbReference type="GeneID" id="72528481"/>
<dbReference type="InterPro" id="IPR009797">
    <property type="entry name" value="DUF1367"/>
</dbReference>
<evidence type="ECO:0000313" key="3">
    <source>
        <dbReference type="Proteomes" id="UP001223683"/>
    </source>
</evidence>
<accession>A0AAQ3C4V6</accession>
<feature type="compositionally biased region" description="Low complexity" evidence="1">
    <location>
        <begin position="113"/>
        <end position="128"/>
    </location>
</feature>
<dbReference type="Gene3D" id="1.10.10.10">
    <property type="entry name" value="Winged helix-like DNA-binding domain superfamily/Winged helix DNA-binding domain"/>
    <property type="match status" value="1"/>
</dbReference>
<dbReference type="AlphaFoldDB" id="A0AAQ3C4V6"/>
<proteinExistence type="predicted"/>